<dbReference type="OrthoDB" id="9810587at2"/>
<proteinExistence type="inferred from homology"/>
<dbReference type="GO" id="GO:0046654">
    <property type="term" value="P:tetrahydrofolate biosynthetic process"/>
    <property type="evidence" value="ECO:0007669"/>
    <property type="project" value="UniProtKB-UniRule"/>
</dbReference>
<evidence type="ECO:0000256" key="2">
    <source>
        <dbReference type="ARBA" id="ARBA00001353"/>
    </source>
</evidence>
<dbReference type="InterPro" id="IPR043133">
    <property type="entry name" value="GTP-CH-I_C/QueF"/>
</dbReference>
<dbReference type="Proteomes" id="UP000287996">
    <property type="component" value="Unassembled WGS sequence"/>
</dbReference>
<dbReference type="PANTHER" id="PTHR42844:SF1">
    <property type="entry name" value="DIHYDRONEOPTERIN ALDOLASE 1-RELATED"/>
    <property type="match status" value="1"/>
</dbReference>
<gene>
    <name evidence="10" type="primary">folB</name>
    <name evidence="10" type="ORF">CWI84_10775</name>
</gene>
<dbReference type="NCBIfam" id="TIGR00525">
    <property type="entry name" value="folB"/>
    <property type="match status" value="1"/>
</dbReference>
<dbReference type="EMBL" id="PIQH01000011">
    <property type="protein sequence ID" value="RUO78163.1"/>
    <property type="molecule type" value="Genomic_DNA"/>
</dbReference>
<evidence type="ECO:0000259" key="9">
    <source>
        <dbReference type="SMART" id="SM00905"/>
    </source>
</evidence>
<dbReference type="GO" id="GO:0005737">
    <property type="term" value="C:cytoplasm"/>
    <property type="evidence" value="ECO:0007669"/>
    <property type="project" value="TreeGrafter"/>
</dbReference>
<sequence length="126" mass="14002">MESKMTDCVIIEDLAIDTIIGVFDWEKTQQQRLYVTLHMGWDNSIPGNSDDIADALDYDAVSRHVSAWVSGQPRELIEQVAEGIATELHQQFAVLWVKVKVAKPGAVAQAKNIAVEIYRDFAATGK</sequence>
<dbReference type="Pfam" id="PF02152">
    <property type="entry name" value="FolB"/>
    <property type="match status" value="1"/>
</dbReference>
<keyword evidence="6" id="KW-0413">Isomerase</keyword>
<evidence type="ECO:0000256" key="3">
    <source>
        <dbReference type="ARBA" id="ARBA00005013"/>
    </source>
</evidence>
<accession>A0A432ZJR9</accession>
<protein>
    <recommendedName>
        <fullName evidence="8">7,8-dihydroneopterin aldolase</fullName>
        <ecNumber evidence="8">4.1.2.25</ecNumber>
    </recommendedName>
</protein>
<comment type="similarity">
    <text evidence="4 8">Belongs to the DHNA family.</text>
</comment>
<dbReference type="InterPro" id="IPR006156">
    <property type="entry name" value="Dihydroneopterin_aldolase"/>
</dbReference>
<dbReference type="NCBIfam" id="TIGR00526">
    <property type="entry name" value="folB_dom"/>
    <property type="match status" value="1"/>
</dbReference>
<comment type="pathway">
    <text evidence="3 8">Cofactor biosynthesis; tetrahydrofolate biosynthesis; 2-amino-4-hydroxy-6-hydroxymethyl-7,8-dihydropteridine diphosphate from 7,8-dihydroneopterin triphosphate: step 3/4.</text>
</comment>
<dbReference type="GO" id="GO:0016853">
    <property type="term" value="F:isomerase activity"/>
    <property type="evidence" value="ECO:0007669"/>
    <property type="project" value="UniProtKB-KW"/>
</dbReference>
<evidence type="ECO:0000256" key="8">
    <source>
        <dbReference type="RuleBase" id="RU362079"/>
    </source>
</evidence>
<comment type="catalytic activity">
    <reaction evidence="1">
        <text>7,8-dihydroneopterin = 7,8-dihydromonapterin</text>
        <dbReference type="Rhea" id="RHEA:45328"/>
        <dbReference type="ChEBI" id="CHEBI:17001"/>
        <dbReference type="ChEBI" id="CHEBI:71175"/>
        <dbReference type="EC" id="5.1.99.8"/>
    </reaction>
</comment>
<reference evidence="10 11" key="1">
    <citation type="journal article" date="2011" name="Front. Microbiol.">
        <title>Genomic signatures of strain selection and enhancement in Bacillus atrophaeus var. globigii, a historical biowarfare simulant.</title>
        <authorList>
            <person name="Gibbons H.S."/>
            <person name="Broomall S.M."/>
            <person name="McNew L.A."/>
            <person name="Daligault H."/>
            <person name="Chapman C."/>
            <person name="Bruce D."/>
            <person name="Karavis M."/>
            <person name="Krepps M."/>
            <person name="McGregor P.A."/>
            <person name="Hong C."/>
            <person name="Park K.H."/>
            <person name="Akmal A."/>
            <person name="Feldman A."/>
            <person name="Lin J.S."/>
            <person name="Chang W.E."/>
            <person name="Higgs B.W."/>
            <person name="Demirev P."/>
            <person name="Lindquist J."/>
            <person name="Liem A."/>
            <person name="Fochler E."/>
            <person name="Read T.D."/>
            <person name="Tapia R."/>
            <person name="Johnson S."/>
            <person name="Bishop-Lilly K.A."/>
            <person name="Detter C."/>
            <person name="Han C."/>
            <person name="Sozhamannan S."/>
            <person name="Rosenzweig C.N."/>
            <person name="Skowronski E.W."/>
        </authorList>
    </citation>
    <scope>NUCLEOTIDE SEQUENCE [LARGE SCALE GENOMIC DNA]</scope>
    <source>
        <strain evidence="10 11">CC-PW-9</strain>
    </source>
</reference>
<dbReference type="CDD" id="cd00534">
    <property type="entry name" value="DHNA_DHNTPE"/>
    <property type="match status" value="1"/>
</dbReference>
<comment type="catalytic activity">
    <reaction evidence="2 8">
        <text>7,8-dihydroneopterin = 6-hydroxymethyl-7,8-dihydropterin + glycolaldehyde</text>
        <dbReference type="Rhea" id="RHEA:10540"/>
        <dbReference type="ChEBI" id="CHEBI:17001"/>
        <dbReference type="ChEBI" id="CHEBI:17071"/>
        <dbReference type="ChEBI" id="CHEBI:44841"/>
        <dbReference type="EC" id="4.1.2.25"/>
    </reaction>
</comment>
<evidence type="ECO:0000313" key="11">
    <source>
        <dbReference type="Proteomes" id="UP000287996"/>
    </source>
</evidence>
<dbReference type="FunFam" id="3.30.1130.10:FF:000002">
    <property type="entry name" value="7,8-dihydroneopterin aldolase"/>
    <property type="match status" value="1"/>
</dbReference>
<feature type="domain" description="Dihydroneopterin aldolase/epimerase" evidence="9">
    <location>
        <begin position="9"/>
        <end position="119"/>
    </location>
</feature>
<dbReference type="SUPFAM" id="SSF55620">
    <property type="entry name" value="Tetrahydrobiopterin biosynthesis enzymes-like"/>
    <property type="match status" value="1"/>
</dbReference>
<dbReference type="Gene3D" id="3.30.1130.10">
    <property type="match status" value="1"/>
</dbReference>
<dbReference type="PANTHER" id="PTHR42844">
    <property type="entry name" value="DIHYDRONEOPTERIN ALDOLASE 1-RELATED"/>
    <property type="match status" value="1"/>
</dbReference>
<keyword evidence="5 8" id="KW-0289">Folate biosynthesis</keyword>
<evidence type="ECO:0000256" key="4">
    <source>
        <dbReference type="ARBA" id="ARBA00005708"/>
    </source>
</evidence>
<evidence type="ECO:0000256" key="5">
    <source>
        <dbReference type="ARBA" id="ARBA00022909"/>
    </source>
</evidence>
<evidence type="ECO:0000256" key="1">
    <source>
        <dbReference type="ARBA" id="ARBA00000693"/>
    </source>
</evidence>
<name>A0A432ZJR9_9GAMM</name>
<dbReference type="InterPro" id="IPR006157">
    <property type="entry name" value="FolB_dom"/>
</dbReference>
<dbReference type="GO" id="GO:0004150">
    <property type="term" value="F:dihydroneopterin aldolase activity"/>
    <property type="evidence" value="ECO:0007669"/>
    <property type="project" value="UniProtKB-UniRule"/>
</dbReference>
<comment type="function">
    <text evidence="8">Catalyzes the conversion of 7,8-dihydroneopterin to 6-hydroxymethyl-7,8-dihydropterin.</text>
</comment>
<organism evidence="10 11">
    <name type="scientific">Idiomarina tyrosinivorans</name>
    <dbReference type="NCBI Taxonomy" id="1445662"/>
    <lineage>
        <taxon>Bacteria</taxon>
        <taxon>Pseudomonadati</taxon>
        <taxon>Pseudomonadota</taxon>
        <taxon>Gammaproteobacteria</taxon>
        <taxon>Alteromonadales</taxon>
        <taxon>Idiomarinaceae</taxon>
        <taxon>Idiomarina</taxon>
    </lineage>
</organism>
<comment type="caution">
    <text evidence="10">The sequence shown here is derived from an EMBL/GenBank/DDBJ whole genome shotgun (WGS) entry which is preliminary data.</text>
</comment>
<dbReference type="AlphaFoldDB" id="A0A432ZJR9"/>
<keyword evidence="11" id="KW-1185">Reference proteome</keyword>
<keyword evidence="7 8" id="KW-0456">Lyase</keyword>
<evidence type="ECO:0000313" key="10">
    <source>
        <dbReference type="EMBL" id="RUO78163.1"/>
    </source>
</evidence>
<dbReference type="EC" id="4.1.2.25" evidence="8"/>
<evidence type="ECO:0000256" key="6">
    <source>
        <dbReference type="ARBA" id="ARBA00023235"/>
    </source>
</evidence>
<dbReference type="UniPathway" id="UPA00077">
    <property type="reaction ID" value="UER00154"/>
</dbReference>
<dbReference type="GO" id="GO:0046656">
    <property type="term" value="P:folic acid biosynthetic process"/>
    <property type="evidence" value="ECO:0007669"/>
    <property type="project" value="UniProtKB-UniRule"/>
</dbReference>
<dbReference type="SMART" id="SM00905">
    <property type="entry name" value="FolB"/>
    <property type="match status" value="1"/>
</dbReference>
<evidence type="ECO:0000256" key="7">
    <source>
        <dbReference type="ARBA" id="ARBA00023239"/>
    </source>
</evidence>